<evidence type="ECO:0000313" key="4">
    <source>
        <dbReference type="Proteomes" id="UP001176059"/>
    </source>
</evidence>
<reference evidence="3" key="1">
    <citation type="submission" date="2022-08" db="EMBL/GenBank/DDBJ databases">
        <authorList>
            <consortium name="DOE Joint Genome Institute"/>
            <person name="Min B."/>
            <person name="Sierra-Patev S."/>
            <person name="Naranjo-Ortiz M."/>
            <person name="Looney B."/>
            <person name="Konkel Z."/>
            <person name="Slot J.C."/>
            <person name="Sakamoto Y."/>
            <person name="Steenwyk J.L."/>
            <person name="Rokas A."/>
            <person name="Carro J."/>
            <person name="Camarero S."/>
            <person name="Ferreira P."/>
            <person name="Molpeceres G."/>
            <person name="Ruiz-duenas F.J."/>
            <person name="Serrano A."/>
            <person name="Henrissat B."/>
            <person name="Drula E."/>
            <person name="Hughes K.W."/>
            <person name="Mata J.L."/>
            <person name="Ishikawa N.K."/>
            <person name="Vargas-Isla R."/>
            <person name="Ushijima S."/>
            <person name="Smith C.A."/>
            <person name="Ahrendt S."/>
            <person name="Andreopoulos W."/>
            <person name="He G."/>
            <person name="LaButti K."/>
            <person name="Lipzen A."/>
            <person name="Ng V."/>
            <person name="Riley R."/>
            <person name="Sandor L."/>
            <person name="Barry K."/>
            <person name="Martinez A.T."/>
            <person name="Xiao Y."/>
            <person name="Gibbons J.G."/>
            <person name="Terashima K."/>
            <person name="Hibbett D.S."/>
            <person name="Grigoriev I.V."/>
        </authorList>
    </citation>
    <scope>NUCLEOTIDE SEQUENCE</scope>
    <source>
        <strain evidence="3">ET3784</strain>
    </source>
</reference>
<feature type="signal peptide" evidence="2">
    <location>
        <begin position="1"/>
        <end position="27"/>
    </location>
</feature>
<proteinExistence type="predicted"/>
<organism evidence="3 4">
    <name type="scientific">Lentinula guzmanii</name>
    <dbReference type="NCBI Taxonomy" id="2804957"/>
    <lineage>
        <taxon>Eukaryota</taxon>
        <taxon>Fungi</taxon>
        <taxon>Dikarya</taxon>
        <taxon>Basidiomycota</taxon>
        <taxon>Agaricomycotina</taxon>
        <taxon>Agaricomycetes</taxon>
        <taxon>Agaricomycetidae</taxon>
        <taxon>Agaricales</taxon>
        <taxon>Marasmiineae</taxon>
        <taxon>Omphalotaceae</taxon>
        <taxon>Lentinula</taxon>
    </lineage>
</organism>
<keyword evidence="4" id="KW-1185">Reference proteome</keyword>
<gene>
    <name evidence="3" type="ORF">DFJ43DRAFT_1194019</name>
</gene>
<feature type="region of interest" description="Disordered" evidence="1">
    <location>
        <begin position="258"/>
        <end position="293"/>
    </location>
</feature>
<dbReference type="AlphaFoldDB" id="A0AA38JG59"/>
<protein>
    <submittedName>
        <fullName evidence="3">Uncharacterized protein</fullName>
    </submittedName>
</protein>
<comment type="caution">
    <text evidence="3">The sequence shown here is derived from an EMBL/GenBank/DDBJ whole genome shotgun (WGS) entry which is preliminary data.</text>
</comment>
<reference evidence="3" key="2">
    <citation type="journal article" date="2023" name="Proc. Natl. Acad. Sci. U.S.A.">
        <title>A global phylogenomic analysis of the shiitake genus Lentinula.</title>
        <authorList>
            <person name="Sierra-Patev S."/>
            <person name="Min B."/>
            <person name="Naranjo-Ortiz M."/>
            <person name="Looney B."/>
            <person name="Konkel Z."/>
            <person name="Slot J.C."/>
            <person name="Sakamoto Y."/>
            <person name="Steenwyk J.L."/>
            <person name="Rokas A."/>
            <person name="Carro J."/>
            <person name="Camarero S."/>
            <person name="Ferreira P."/>
            <person name="Molpeceres G."/>
            <person name="Ruiz-Duenas F.J."/>
            <person name="Serrano A."/>
            <person name="Henrissat B."/>
            <person name="Drula E."/>
            <person name="Hughes K.W."/>
            <person name="Mata J.L."/>
            <person name="Ishikawa N.K."/>
            <person name="Vargas-Isla R."/>
            <person name="Ushijima S."/>
            <person name="Smith C.A."/>
            <person name="Donoghue J."/>
            <person name="Ahrendt S."/>
            <person name="Andreopoulos W."/>
            <person name="He G."/>
            <person name="LaButti K."/>
            <person name="Lipzen A."/>
            <person name="Ng V."/>
            <person name="Riley R."/>
            <person name="Sandor L."/>
            <person name="Barry K."/>
            <person name="Martinez A.T."/>
            <person name="Xiao Y."/>
            <person name="Gibbons J.G."/>
            <person name="Terashima K."/>
            <person name="Grigoriev I.V."/>
            <person name="Hibbett D."/>
        </authorList>
    </citation>
    <scope>NUCLEOTIDE SEQUENCE</scope>
    <source>
        <strain evidence="3">ET3784</strain>
    </source>
</reference>
<evidence type="ECO:0000256" key="1">
    <source>
        <dbReference type="SAM" id="MobiDB-lite"/>
    </source>
</evidence>
<dbReference type="Proteomes" id="UP001176059">
    <property type="component" value="Unassembled WGS sequence"/>
</dbReference>
<name>A0AA38JG59_9AGAR</name>
<keyword evidence="2" id="KW-0732">Signal</keyword>
<sequence>MLPRLSSHRIVCACLFLVTSLLVTVVAGPLIAKPDQWERRTSATPSELYTRTIQVIRIGFQKPGSETYENIKEISRSSYDGLRLTIFFGSTGFQPRIITHKETNTTELDSEIVIVKAPRRPASAGKEIGNVNYNQMMDIGPESSKFLWCNFLATTRRTQAVDIMTNVERLKDATNELLQTRAGVKAGDKGAYPKMQSNMKGKISDSVLLDELRLIHYTRSDAALSIPTIQTGRFRSLVGSERRMYRSRRVDISSVWDSAGHGQAKGSDSEFGTGNAELDEVGDGGSLSNEGRG</sequence>
<accession>A0AA38JG59</accession>
<feature type="chain" id="PRO_5041435393" evidence="2">
    <location>
        <begin position="28"/>
        <end position="293"/>
    </location>
</feature>
<evidence type="ECO:0000313" key="3">
    <source>
        <dbReference type="EMBL" id="KAJ3728010.1"/>
    </source>
</evidence>
<dbReference type="EMBL" id="JANVFO010000040">
    <property type="protein sequence ID" value="KAJ3728010.1"/>
    <property type="molecule type" value="Genomic_DNA"/>
</dbReference>
<evidence type="ECO:0000256" key="2">
    <source>
        <dbReference type="SAM" id="SignalP"/>
    </source>
</evidence>